<evidence type="ECO:0000313" key="4">
    <source>
        <dbReference type="Proteomes" id="UP000186040"/>
    </source>
</evidence>
<gene>
    <name evidence="3" type="ORF">BJP25_05515</name>
</gene>
<reference evidence="3 4" key="1">
    <citation type="submission" date="2016-10" db="EMBL/GenBank/DDBJ databases">
        <title>The Draft Genome Sequence of Actinokineospora bangkokensis 44EHWT reveals the biosynthetic pathway of antifungal compounds Thailandins with unusual extender unit butylmalonyl-CoA.</title>
        <authorList>
            <person name="Greule A."/>
            <person name="Intra B."/>
            <person name="Flemming S."/>
            <person name="Rommel M.G."/>
            <person name="Panbangred W."/>
            <person name="Bechthold A."/>
        </authorList>
    </citation>
    <scope>NUCLEOTIDE SEQUENCE [LARGE SCALE GENOMIC DNA]</scope>
    <source>
        <strain evidence="3 4">44EHW</strain>
    </source>
</reference>
<proteinExistence type="predicted"/>
<evidence type="ECO:0000313" key="3">
    <source>
        <dbReference type="EMBL" id="OLR89613.1"/>
    </source>
</evidence>
<comment type="caution">
    <text evidence="3">The sequence shown here is derived from an EMBL/GenBank/DDBJ whole genome shotgun (WGS) entry which is preliminary data.</text>
</comment>
<dbReference type="Proteomes" id="UP000186040">
    <property type="component" value="Unassembled WGS sequence"/>
</dbReference>
<dbReference type="InterPro" id="IPR011010">
    <property type="entry name" value="DNA_brk_join_enz"/>
</dbReference>
<accession>A0A1Q9LC71</accession>
<dbReference type="STRING" id="1193682.BJP25_05515"/>
<dbReference type="InterPro" id="IPR010998">
    <property type="entry name" value="Integrase_recombinase_N"/>
</dbReference>
<dbReference type="GO" id="GO:0003677">
    <property type="term" value="F:DNA binding"/>
    <property type="evidence" value="ECO:0007669"/>
    <property type="project" value="UniProtKB-KW"/>
</dbReference>
<dbReference type="AlphaFoldDB" id="A0A1Q9LC71"/>
<name>A0A1Q9LC71_9PSEU</name>
<protein>
    <submittedName>
        <fullName evidence="3">Integrase</fullName>
    </submittedName>
</protein>
<organism evidence="3 4">
    <name type="scientific">Actinokineospora bangkokensis</name>
    <dbReference type="NCBI Taxonomy" id="1193682"/>
    <lineage>
        <taxon>Bacteria</taxon>
        <taxon>Bacillati</taxon>
        <taxon>Actinomycetota</taxon>
        <taxon>Actinomycetes</taxon>
        <taxon>Pseudonocardiales</taxon>
        <taxon>Pseudonocardiaceae</taxon>
        <taxon>Actinokineospora</taxon>
    </lineage>
</organism>
<keyword evidence="2" id="KW-0233">DNA recombination</keyword>
<dbReference type="EMBL" id="MKQR01000032">
    <property type="protein sequence ID" value="OLR89613.1"/>
    <property type="molecule type" value="Genomic_DNA"/>
</dbReference>
<dbReference type="Gene3D" id="1.10.443.10">
    <property type="entry name" value="Intergrase catalytic core"/>
    <property type="match status" value="1"/>
</dbReference>
<keyword evidence="4" id="KW-1185">Reference proteome</keyword>
<evidence type="ECO:0000256" key="1">
    <source>
        <dbReference type="ARBA" id="ARBA00023125"/>
    </source>
</evidence>
<dbReference type="OrthoDB" id="864726at2"/>
<dbReference type="CDD" id="cd00397">
    <property type="entry name" value="DNA_BRE_C"/>
    <property type="match status" value="1"/>
</dbReference>
<dbReference type="GO" id="GO:0015074">
    <property type="term" value="P:DNA integration"/>
    <property type="evidence" value="ECO:0007669"/>
    <property type="project" value="InterPro"/>
</dbReference>
<evidence type="ECO:0000256" key="2">
    <source>
        <dbReference type="ARBA" id="ARBA00023172"/>
    </source>
</evidence>
<keyword evidence="1" id="KW-0238">DNA-binding</keyword>
<dbReference type="SUPFAM" id="SSF56349">
    <property type="entry name" value="DNA breaking-rejoining enzymes"/>
    <property type="match status" value="1"/>
</dbReference>
<dbReference type="InterPro" id="IPR013762">
    <property type="entry name" value="Integrase-like_cat_sf"/>
</dbReference>
<sequence>MELAKPPLVDLTLARQVIARLGITAQDLLLAEDTEAAVPTIAEFIPVVSAAVSPNTRKVYVYYWRKIEERWGDRRLDQLLPSEIKEFSYELRTKVVQRRNARGGLSTSEHLIGALRCLYHHAVLDGVIPQRHNPAIRVNKPRRQPNDRRALSAGMLAVIRSVASESGNDPELDLLIIDLHWETAARRQGGTNLQVDELDPENCVVGLREKAGSFRWQPVSPSLMRRLVKHVESRPGITNKVLRYRDGRPITYRRYDYIWRRMAQQVPAVANEHISTHWLRYTTLTWVERRFGFGVARAFAGHQTPRPFDSSVTTTYIRAGLDEVAVALAAMTGEGHPLTSTDGRPG</sequence>
<dbReference type="Gene3D" id="1.10.150.130">
    <property type="match status" value="1"/>
</dbReference>
<dbReference type="GO" id="GO:0006310">
    <property type="term" value="P:DNA recombination"/>
    <property type="evidence" value="ECO:0007669"/>
    <property type="project" value="UniProtKB-KW"/>
</dbReference>